<organism evidence="2 3">
    <name type="scientific">Serinicoccus hydrothermalis</name>
    <dbReference type="NCBI Taxonomy" id="1758689"/>
    <lineage>
        <taxon>Bacteria</taxon>
        <taxon>Bacillati</taxon>
        <taxon>Actinomycetota</taxon>
        <taxon>Actinomycetes</taxon>
        <taxon>Micrococcales</taxon>
        <taxon>Ornithinimicrobiaceae</taxon>
        <taxon>Serinicoccus</taxon>
    </lineage>
</organism>
<dbReference type="RefSeq" id="WP_066638303.1">
    <property type="nucleotide sequence ID" value="NZ_CP014989.1"/>
</dbReference>
<dbReference type="OrthoDB" id="495539at2"/>
<reference evidence="2 3" key="1">
    <citation type="submission" date="2016-03" db="EMBL/GenBank/DDBJ databases">
        <title>Shallow-sea hydrothermal system.</title>
        <authorList>
            <person name="Tang K."/>
        </authorList>
    </citation>
    <scope>NUCLEOTIDE SEQUENCE [LARGE SCALE GENOMIC DNA]</scope>
    <source>
        <strain evidence="2 3">JLT9</strain>
    </source>
</reference>
<dbReference type="PROSITE" id="PS51257">
    <property type="entry name" value="PROKAR_LIPOPROTEIN"/>
    <property type="match status" value="1"/>
</dbReference>
<evidence type="ECO:0000313" key="2">
    <source>
        <dbReference type="EMBL" id="ANS78883.1"/>
    </source>
</evidence>
<sequence>MHGARRLRPGAAALAVAAVLLTGCDGEDGGQDTPDGGASTQGEQEGAQGSGSEDQTDDAAEGEASGESEEEAEPAPPPTEPADIQPAAGDRSVSEDGGTITVQGDSAAFVTPSGNIACVLNGPSATCQLLDKTYDANAEHLVDDSLGDCDIASADAMVLTDAGGVWTCPPEPLAPAAGAVAGGWWADEVGAPTTGVEDTDAAVLEYGRTLAVEGASCQSSEDGVTCRSSELGRQFFIARSAYRFGQAR</sequence>
<dbReference type="EMBL" id="CP014989">
    <property type="protein sequence ID" value="ANS78883.1"/>
    <property type="molecule type" value="Genomic_DNA"/>
</dbReference>
<evidence type="ECO:0000256" key="1">
    <source>
        <dbReference type="SAM" id="MobiDB-lite"/>
    </source>
</evidence>
<proteinExistence type="predicted"/>
<keyword evidence="3" id="KW-1185">Reference proteome</keyword>
<gene>
    <name evidence="2" type="ORF">SGUI_1487</name>
</gene>
<protein>
    <submittedName>
        <fullName evidence="2">Uncharacterized protein</fullName>
    </submittedName>
</protein>
<accession>A0A1B1NBT0</accession>
<dbReference type="Proteomes" id="UP000092482">
    <property type="component" value="Chromosome"/>
</dbReference>
<dbReference type="STRING" id="1758689.SGUI_1487"/>
<name>A0A1B1NBT0_9MICO</name>
<feature type="compositionally biased region" description="Acidic residues" evidence="1">
    <location>
        <begin position="54"/>
        <end position="73"/>
    </location>
</feature>
<feature type="region of interest" description="Disordered" evidence="1">
    <location>
        <begin position="23"/>
        <end position="100"/>
    </location>
</feature>
<dbReference type="KEGG" id="serj:SGUI_1487"/>
<feature type="compositionally biased region" description="Low complexity" evidence="1">
    <location>
        <begin position="36"/>
        <end position="53"/>
    </location>
</feature>
<evidence type="ECO:0000313" key="3">
    <source>
        <dbReference type="Proteomes" id="UP000092482"/>
    </source>
</evidence>
<dbReference type="AlphaFoldDB" id="A0A1B1NBT0"/>